<proteinExistence type="predicted"/>
<feature type="domain" description="VTT" evidence="2">
    <location>
        <begin position="29"/>
        <end position="138"/>
    </location>
</feature>
<dbReference type="RefSeq" id="WP_084308379.1">
    <property type="nucleotide sequence ID" value="NZ_FNDG01000019.1"/>
</dbReference>
<accession>A0A1G8LPG6</accession>
<protein>
    <submittedName>
        <fullName evidence="3">Membrane protein YqaA, SNARE-associated domain</fullName>
    </submittedName>
</protein>
<feature type="transmembrane region" description="Helical" evidence="1">
    <location>
        <begin position="41"/>
        <end position="61"/>
    </location>
</feature>
<dbReference type="PANTHER" id="PTHR42709">
    <property type="entry name" value="ALKALINE PHOSPHATASE LIKE PROTEIN"/>
    <property type="match status" value="1"/>
</dbReference>
<dbReference type="PANTHER" id="PTHR42709:SF4">
    <property type="entry name" value="INNER MEMBRANE PROTEIN YQAA"/>
    <property type="match status" value="1"/>
</dbReference>
<sequence>MPDIYAYLGLFAAAFGAATLLPLQSEALLVALLLGAAQPTWALLLVASTGNVLGSLVNWWLGRHLEHFRGRRWFPVSDQRLQQAQSWYGRHGRWSLLFSWLPLVGDPLTLVAGIMREPLWRFVLVVALAKTGRYAALAALTLGLSD</sequence>
<dbReference type="GO" id="GO:0005886">
    <property type="term" value="C:plasma membrane"/>
    <property type="evidence" value="ECO:0007669"/>
    <property type="project" value="UniProtKB-ARBA"/>
</dbReference>
<evidence type="ECO:0000313" key="3">
    <source>
        <dbReference type="EMBL" id="SDI57357.1"/>
    </source>
</evidence>
<gene>
    <name evidence="3" type="ORF">SAMN05216588_11987</name>
</gene>
<evidence type="ECO:0000259" key="2">
    <source>
        <dbReference type="Pfam" id="PF09335"/>
    </source>
</evidence>
<dbReference type="Pfam" id="PF09335">
    <property type="entry name" value="VTT_dom"/>
    <property type="match status" value="1"/>
</dbReference>
<dbReference type="STRING" id="29435.SAMN05216588_11987"/>
<evidence type="ECO:0000313" key="4">
    <source>
        <dbReference type="Proteomes" id="UP000198606"/>
    </source>
</evidence>
<dbReference type="InterPro" id="IPR051311">
    <property type="entry name" value="DedA_domain"/>
</dbReference>
<dbReference type="Proteomes" id="UP000198606">
    <property type="component" value="Unassembled WGS sequence"/>
</dbReference>
<evidence type="ECO:0000256" key="1">
    <source>
        <dbReference type="SAM" id="Phobius"/>
    </source>
</evidence>
<keyword evidence="1" id="KW-0472">Membrane</keyword>
<name>A0A1G8LPG6_9GAMM</name>
<organism evidence="3 4">
    <name type="scientific">Phytopseudomonas flavescens</name>
    <dbReference type="NCBI Taxonomy" id="29435"/>
    <lineage>
        <taxon>Bacteria</taxon>
        <taxon>Pseudomonadati</taxon>
        <taxon>Pseudomonadota</taxon>
        <taxon>Gammaproteobacteria</taxon>
        <taxon>Pseudomonadales</taxon>
        <taxon>Pseudomonadaceae</taxon>
        <taxon>Phytopseudomonas</taxon>
    </lineage>
</organism>
<dbReference type="EMBL" id="FNDG01000019">
    <property type="protein sequence ID" value="SDI57357.1"/>
    <property type="molecule type" value="Genomic_DNA"/>
</dbReference>
<keyword evidence="1" id="KW-1133">Transmembrane helix</keyword>
<feature type="transmembrane region" description="Helical" evidence="1">
    <location>
        <begin position="120"/>
        <end position="144"/>
    </location>
</feature>
<dbReference type="AlphaFoldDB" id="A0A1G8LPG6"/>
<reference evidence="3 4" key="1">
    <citation type="submission" date="2016-10" db="EMBL/GenBank/DDBJ databases">
        <authorList>
            <person name="de Groot N.N."/>
        </authorList>
    </citation>
    <scope>NUCLEOTIDE SEQUENCE [LARGE SCALE GENOMIC DNA]</scope>
    <source>
        <strain evidence="3 4">LMG 18387</strain>
    </source>
</reference>
<keyword evidence="1" id="KW-0812">Transmembrane</keyword>
<dbReference type="InterPro" id="IPR032816">
    <property type="entry name" value="VTT_dom"/>
</dbReference>